<accession>A0ABR4BTX5</accession>
<organism evidence="1 2">
    <name type="scientific">Oculimacula yallundae</name>
    <dbReference type="NCBI Taxonomy" id="86028"/>
    <lineage>
        <taxon>Eukaryota</taxon>
        <taxon>Fungi</taxon>
        <taxon>Dikarya</taxon>
        <taxon>Ascomycota</taxon>
        <taxon>Pezizomycotina</taxon>
        <taxon>Leotiomycetes</taxon>
        <taxon>Helotiales</taxon>
        <taxon>Ploettnerulaceae</taxon>
        <taxon>Oculimacula</taxon>
    </lineage>
</organism>
<dbReference type="EMBL" id="JAZHXI010000020">
    <property type="protein sequence ID" value="KAL2061093.1"/>
    <property type="molecule type" value="Genomic_DNA"/>
</dbReference>
<protein>
    <submittedName>
        <fullName evidence="1">Uncharacterized protein</fullName>
    </submittedName>
</protein>
<name>A0ABR4BTX5_9HELO</name>
<dbReference type="Proteomes" id="UP001595075">
    <property type="component" value="Unassembled WGS sequence"/>
</dbReference>
<reference evidence="1 2" key="1">
    <citation type="journal article" date="2024" name="Commun. Biol.">
        <title>Comparative genomic analysis of thermophilic fungi reveals convergent evolutionary adaptations and gene losses.</title>
        <authorList>
            <person name="Steindorff A.S."/>
            <person name="Aguilar-Pontes M.V."/>
            <person name="Robinson A.J."/>
            <person name="Andreopoulos B."/>
            <person name="LaButti K."/>
            <person name="Kuo A."/>
            <person name="Mondo S."/>
            <person name="Riley R."/>
            <person name="Otillar R."/>
            <person name="Haridas S."/>
            <person name="Lipzen A."/>
            <person name="Grimwood J."/>
            <person name="Schmutz J."/>
            <person name="Clum A."/>
            <person name="Reid I.D."/>
            <person name="Moisan M.C."/>
            <person name="Butler G."/>
            <person name="Nguyen T.T.M."/>
            <person name="Dewar K."/>
            <person name="Conant G."/>
            <person name="Drula E."/>
            <person name="Henrissat B."/>
            <person name="Hansel C."/>
            <person name="Singer S."/>
            <person name="Hutchinson M.I."/>
            <person name="de Vries R.P."/>
            <person name="Natvig D.O."/>
            <person name="Powell A.J."/>
            <person name="Tsang A."/>
            <person name="Grigoriev I.V."/>
        </authorList>
    </citation>
    <scope>NUCLEOTIDE SEQUENCE [LARGE SCALE GENOMIC DNA]</scope>
    <source>
        <strain evidence="1 2">CBS 494.80</strain>
    </source>
</reference>
<proteinExistence type="predicted"/>
<gene>
    <name evidence="1" type="ORF">VTL71DRAFT_9145</name>
</gene>
<sequence length="532" mass="59858">MPSVTEPILETKITTNKLPSLQLATKETKNLQDTQGIVSIIHHANVGLSFVVNHILDSNSKFLQTLPGATSYKYLSSQSDFILDDKRFLRSLNRGKSSLQKVCQLLQDERSNASFHCTARNQQHSAEEFPRVTIGGGAFVSNFIRPDGSDMKEVYTRMQFHYRNSVTSSQYFQAICGTVKPALLKGSQPERYNDVHISTGLCLFSKSVLSVSPGSKPPTANSSLPIIPRIPQDASLTMYELEIVTRLSSAIADVVGLMKSNSTSCEAFIRIHIDIPDFQYYWTACNLFEERLVSLSYVQSWIAAIDERRRQLAQIMDSLIRTMLTDRHLSDRKIIVETKTGVAGAVVKEQMAFGKVASLRDIISALRSRGDDAPLWREFLDHLDSHAQPSTETELSQLTYVFNVVKPALERKSIPENAQDTPRQRLLLQIDDATEWKIHKNVNLFLKTYPKKREDCDGDLPFVVGMFAMQRIFIAGPGRSDLYWDGPASSLCLSLGKKSIAPLDIIGDTYGHHIKERLRHFMLKSGLRMEVQ</sequence>
<keyword evidence="2" id="KW-1185">Reference proteome</keyword>
<evidence type="ECO:0000313" key="2">
    <source>
        <dbReference type="Proteomes" id="UP001595075"/>
    </source>
</evidence>
<comment type="caution">
    <text evidence="1">The sequence shown here is derived from an EMBL/GenBank/DDBJ whole genome shotgun (WGS) entry which is preliminary data.</text>
</comment>
<evidence type="ECO:0000313" key="1">
    <source>
        <dbReference type="EMBL" id="KAL2061093.1"/>
    </source>
</evidence>